<proteinExistence type="predicted"/>
<organism evidence="2 3">
    <name type="scientific">Daphnia sinensis</name>
    <dbReference type="NCBI Taxonomy" id="1820382"/>
    <lineage>
        <taxon>Eukaryota</taxon>
        <taxon>Metazoa</taxon>
        <taxon>Ecdysozoa</taxon>
        <taxon>Arthropoda</taxon>
        <taxon>Crustacea</taxon>
        <taxon>Branchiopoda</taxon>
        <taxon>Diplostraca</taxon>
        <taxon>Cladocera</taxon>
        <taxon>Anomopoda</taxon>
        <taxon>Daphniidae</taxon>
        <taxon>Daphnia</taxon>
        <taxon>Daphnia similis group</taxon>
    </lineage>
</organism>
<sequence>MKDNFYSDNMIDSFETEEEAMDFARQVTKSLEAGGFTLTAFASSSAKVLESIPTQHRSHRLIDLNLDGLQIEYLLGLEWDIATDTFGIRTKQLPSVTTKRQLSSAISLVFDPLGLCLPVITGAKLIFQKTHKDSLDDSSRRGWDSPLPEETLVKWNDWTTHFHKLSFPRIPRCFRDHTFPIHATSLRLVVYADASSVAYAAVAYLRCQFEQKVTVNFVMAKGRLAPLKPTTVPRLELRAAVLAVELSLVIKKELRLPILDVEYHSDSQIVLHQLHSNGTKQPTFVNKRREYILQHSKADSWHFVPSADNPADDSTRSTVPKDFGISCRWNSGPPKLRDPSYAPEPFIPLSVRSSEEEPSKEEDPPVVSVNQLQAVPSLSHPHADQISKLIKKADQLHLLKREVAQLLRSDAAKKEELSADELAEAFRLCLSVSQDEEFPGERKALLKKGKISSGSPLRRLCPYIDSHDGLMKVDGRLRHAELPARTRHPIIISSHHHLTRLIVEDRHVRLHHAGIEHTLSVVRQDFYLPQGRSTIRRALRQCIKCRIQHAMPQPPRMANLPKERLQGFVRVFTNAGLDCFGPFHVVIGRKTVKRYGLLVTCLASRAVHLEVLDSMDADSFIMALRRFISYRGCPKVIYSDNGTNIVAGQKELEQGIANLNSNRVVGEMVDAGIDWRKSAPSCAHEGGVWERLIGSSKVAMRAILESRSVSDEVLRTVFAEVTSLLNSRPLTHVHTDPSEPEPLTPNHFLIGGPHPHRVPDDEQSFDGVTRRRWKQAQFIVNQFWRRWMREYLPSLIERKKWEKSVRPLRVGDKVLIMDENLKRGEWLTGSITAVHPGDDGVIRKATVQTARSTLLRPAVKLCFISGDRGG</sequence>
<dbReference type="Pfam" id="PF17921">
    <property type="entry name" value="Integrase_H2C2"/>
    <property type="match status" value="1"/>
</dbReference>
<name>A0AAD5PN31_9CRUS</name>
<dbReference type="Gene3D" id="1.10.340.70">
    <property type="match status" value="1"/>
</dbReference>
<reference evidence="2" key="1">
    <citation type="submission" date="2022-05" db="EMBL/GenBank/DDBJ databases">
        <title>A multi-omics perspective on studying reproductive biology in Daphnia sinensis.</title>
        <authorList>
            <person name="Jia J."/>
        </authorList>
    </citation>
    <scope>NUCLEOTIDE SEQUENCE</scope>
    <source>
        <strain evidence="2">WSL</strain>
    </source>
</reference>
<dbReference type="InterPro" id="IPR041588">
    <property type="entry name" value="Integrase_H2C2"/>
</dbReference>
<evidence type="ECO:0000259" key="1">
    <source>
        <dbReference type="PROSITE" id="PS50994"/>
    </source>
</evidence>
<dbReference type="InterPro" id="IPR012337">
    <property type="entry name" value="RNaseH-like_sf"/>
</dbReference>
<dbReference type="GO" id="GO:0015074">
    <property type="term" value="P:DNA integration"/>
    <property type="evidence" value="ECO:0007669"/>
    <property type="project" value="InterPro"/>
</dbReference>
<dbReference type="AlphaFoldDB" id="A0AAD5PN31"/>
<accession>A0AAD5PN31</accession>
<dbReference type="GO" id="GO:0003676">
    <property type="term" value="F:nucleic acid binding"/>
    <property type="evidence" value="ECO:0007669"/>
    <property type="project" value="InterPro"/>
</dbReference>
<dbReference type="InterPro" id="IPR040676">
    <property type="entry name" value="DUF5641"/>
</dbReference>
<dbReference type="EMBL" id="WJBH02000373">
    <property type="protein sequence ID" value="KAI9549120.1"/>
    <property type="molecule type" value="Genomic_DNA"/>
</dbReference>
<dbReference type="InterPro" id="IPR001584">
    <property type="entry name" value="Integrase_cat-core"/>
</dbReference>
<feature type="domain" description="Integrase catalytic" evidence="1">
    <location>
        <begin position="557"/>
        <end position="753"/>
    </location>
</feature>
<evidence type="ECO:0000313" key="2">
    <source>
        <dbReference type="EMBL" id="KAI9549120.1"/>
    </source>
</evidence>
<comment type="caution">
    <text evidence="2">The sequence shown here is derived from an EMBL/GenBank/DDBJ whole genome shotgun (WGS) entry which is preliminary data.</text>
</comment>
<gene>
    <name evidence="2" type="ORF">GHT06_007526</name>
</gene>
<protein>
    <recommendedName>
        <fullName evidence="1">Integrase catalytic domain-containing protein</fullName>
    </recommendedName>
</protein>
<dbReference type="Proteomes" id="UP000820818">
    <property type="component" value="Unassembled WGS sequence"/>
</dbReference>
<dbReference type="InterPro" id="IPR036397">
    <property type="entry name" value="RNaseH_sf"/>
</dbReference>
<evidence type="ECO:0000313" key="3">
    <source>
        <dbReference type="Proteomes" id="UP000820818"/>
    </source>
</evidence>
<dbReference type="PROSITE" id="PS50994">
    <property type="entry name" value="INTEGRASE"/>
    <property type="match status" value="1"/>
</dbReference>
<dbReference type="PANTHER" id="PTHR47331">
    <property type="entry name" value="PHD-TYPE DOMAIN-CONTAINING PROTEIN"/>
    <property type="match status" value="1"/>
</dbReference>
<dbReference type="SUPFAM" id="SSF53098">
    <property type="entry name" value="Ribonuclease H-like"/>
    <property type="match status" value="1"/>
</dbReference>
<dbReference type="Pfam" id="PF05380">
    <property type="entry name" value="Peptidase_A17"/>
    <property type="match status" value="1"/>
</dbReference>
<dbReference type="Pfam" id="PF18701">
    <property type="entry name" value="DUF5641"/>
    <property type="match status" value="1"/>
</dbReference>
<keyword evidence="3" id="KW-1185">Reference proteome</keyword>
<dbReference type="InterPro" id="IPR008042">
    <property type="entry name" value="Retrotrans_Pao"/>
</dbReference>
<dbReference type="Gene3D" id="3.30.420.10">
    <property type="entry name" value="Ribonuclease H-like superfamily/Ribonuclease H"/>
    <property type="match status" value="1"/>
</dbReference>